<reference evidence="2" key="1">
    <citation type="journal article" date="2014" name="Front. Microbiol.">
        <title>High frequency of phylogenetically diverse reductive dehalogenase-homologous genes in deep subseafloor sedimentary metagenomes.</title>
        <authorList>
            <person name="Kawai M."/>
            <person name="Futagami T."/>
            <person name="Toyoda A."/>
            <person name="Takaki Y."/>
            <person name="Nishi S."/>
            <person name="Hori S."/>
            <person name="Arai W."/>
            <person name="Tsubouchi T."/>
            <person name="Morono Y."/>
            <person name="Uchiyama I."/>
            <person name="Ito T."/>
            <person name="Fujiyama A."/>
            <person name="Inagaki F."/>
            <person name="Takami H."/>
        </authorList>
    </citation>
    <scope>NUCLEOTIDE SEQUENCE</scope>
    <source>
        <strain evidence="2">Expedition CK06-06</strain>
    </source>
</reference>
<comment type="caution">
    <text evidence="2">The sequence shown here is derived from an EMBL/GenBank/DDBJ whole genome shotgun (WGS) entry which is preliminary data.</text>
</comment>
<gene>
    <name evidence="2" type="ORF">S01H1_66352</name>
</gene>
<dbReference type="Pfam" id="PF08239">
    <property type="entry name" value="SH3_3"/>
    <property type="match status" value="1"/>
</dbReference>
<feature type="domain" description="SH3b" evidence="1">
    <location>
        <begin position="22"/>
        <end position="67"/>
    </location>
</feature>
<feature type="non-terminal residue" evidence="2">
    <location>
        <position position="67"/>
    </location>
</feature>
<sequence>MLLAISPAQAEKKVWTAWIKADVVNVRSGPGTDRKKIGSLTKGTKVFVTAFRDKWCWAKLPDDSWGW</sequence>
<dbReference type="Gene3D" id="2.30.30.40">
    <property type="entry name" value="SH3 Domains"/>
    <property type="match status" value="1"/>
</dbReference>
<evidence type="ECO:0000313" key="2">
    <source>
        <dbReference type="EMBL" id="GAG30085.1"/>
    </source>
</evidence>
<proteinExistence type="predicted"/>
<evidence type="ECO:0000259" key="1">
    <source>
        <dbReference type="Pfam" id="PF08239"/>
    </source>
</evidence>
<name>X0WHE1_9ZZZZ</name>
<dbReference type="InterPro" id="IPR003646">
    <property type="entry name" value="SH3-like_bac-type"/>
</dbReference>
<dbReference type="AlphaFoldDB" id="X0WHE1"/>
<dbReference type="EMBL" id="BARS01043869">
    <property type="protein sequence ID" value="GAG30085.1"/>
    <property type="molecule type" value="Genomic_DNA"/>
</dbReference>
<accession>X0WHE1</accession>
<protein>
    <recommendedName>
        <fullName evidence="1">SH3b domain-containing protein</fullName>
    </recommendedName>
</protein>
<organism evidence="2">
    <name type="scientific">marine sediment metagenome</name>
    <dbReference type="NCBI Taxonomy" id="412755"/>
    <lineage>
        <taxon>unclassified sequences</taxon>
        <taxon>metagenomes</taxon>
        <taxon>ecological metagenomes</taxon>
    </lineage>
</organism>